<reference evidence="2" key="1">
    <citation type="submission" date="2023-03" db="EMBL/GenBank/DDBJ databases">
        <authorList>
            <person name="Cleenwerck I."/>
        </authorList>
    </citation>
    <scope>NUCLEOTIDE SEQUENCE</scope>
    <source>
        <strain evidence="2">LMG 32879</strain>
    </source>
</reference>
<protein>
    <submittedName>
        <fullName evidence="2">SDR family oxidoreductase</fullName>
    </submittedName>
</protein>
<dbReference type="RefSeq" id="WP_289842148.1">
    <property type="nucleotide sequence ID" value="NZ_CATKSH010000010.1"/>
</dbReference>
<keyword evidence="1" id="KW-0560">Oxidoreductase</keyword>
<dbReference type="AlphaFoldDB" id="A0AA35UP56"/>
<dbReference type="Gene3D" id="3.40.50.720">
    <property type="entry name" value="NAD(P)-binding Rossmann-like Domain"/>
    <property type="match status" value="1"/>
</dbReference>
<organism evidence="2 3">
    <name type="scientific">Brytella acorum</name>
    <dbReference type="NCBI Taxonomy" id="2959299"/>
    <lineage>
        <taxon>Bacteria</taxon>
        <taxon>Pseudomonadati</taxon>
        <taxon>Pseudomonadota</taxon>
        <taxon>Alphaproteobacteria</taxon>
        <taxon>Acetobacterales</taxon>
        <taxon>Acetobacteraceae</taxon>
        <taxon>Brytella</taxon>
    </lineage>
</organism>
<proteinExistence type="predicted"/>
<name>A0AA35UP56_9PROT</name>
<dbReference type="PANTHER" id="PTHR43157:SF31">
    <property type="entry name" value="PHOSPHATIDYLINOSITOL-GLYCAN BIOSYNTHESIS CLASS F PROTEIN"/>
    <property type="match status" value="1"/>
</dbReference>
<dbReference type="InterPro" id="IPR036291">
    <property type="entry name" value="NAD(P)-bd_dom_sf"/>
</dbReference>
<dbReference type="Proteomes" id="UP001176960">
    <property type="component" value="Unassembled WGS sequence"/>
</dbReference>
<dbReference type="SUPFAM" id="SSF51735">
    <property type="entry name" value="NAD(P)-binding Rossmann-fold domains"/>
    <property type="match status" value="1"/>
</dbReference>
<dbReference type="Pfam" id="PF00106">
    <property type="entry name" value="adh_short"/>
    <property type="match status" value="1"/>
</dbReference>
<evidence type="ECO:0000313" key="2">
    <source>
        <dbReference type="EMBL" id="CAI9121058.1"/>
    </source>
</evidence>
<dbReference type="PRINTS" id="PR00081">
    <property type="entry name" value="GDHRDH"/>
</dbReference>
<dbReference type="NCBIfam" id="NF004513">
    <property type="entry name" value="PRK05854.1"/>
    <property type="match status" value="1"/>
</dbReference>
<sequence>MISSTPAVSTQPTQRTAVVTGATGGLGLELAHQFARQGIRTILAGRNPQKGEAALARIRAAVPDADIRFLKLDLTSLTDIRDGADQLKDSLPALDILVNNAGVMGPSQRLATQDGFELQFGTNHLGHFALTAQLLPILTRGSGIVVTVASLAAWKGDLPFQDLNARKHYSPFGRYRQSKLANLNFAIELDRRARLHGDKIHSRAAHPGWSSSDIIANSAALGRNNSLIQRVLRQAQERIGSAVFHAMGQDVSQGALPLLHAALSPDALDGGYYGPQGRGERRGPPGAALIPPKAADPELARKLWQVSEELTGTIFDWEKAS</sequence>
<keyword evidence="3" id="KW-1185">Reference proteome</keyword>
<dbReference type="InterPro" id="IPR002347">
    <property type="entry name" value="SDR_fam"/>
</dbReference>
<dbReference type="GO" id="GO:0016491">
    <property type="term" value="F:oxidoreductase activity"/>
    <property type="evidence" value="ECO:0007669"/>
    <property type="project" value="UniProtKB-KW"/>
</dbReference>
<gene>
    <name evidence="2" type="ORF">LMG32879_001902</name>
</gene>
<dbReference type="PANTHER" id="PTHR43157">
    <property type="entry name" value="PHOSPHATIDYLINOSITOL-GLYCAN BIOSYNTHESIS CLASS F PROTEIN-RELATED"/>
    <property type="match status" value="1"/>
</dbReference>
<accession>A0AA35UP56</accession>
<evidence type="ECO:0000256" key="1">
    <source>
        <dbReference type="ARBA" id="ARBA00023002"/>
    </source>
</evidence>
<comment type="caution">
    <text evidence="2">The sequence shown here is derived from an EMBL/GenBank/DDBJ whole genome shotgun (WGS) entry which is preliminary data.</text>
</comment>
<dbReference type="EMBL" id="CATKSH010000010">
    <property type="protein sequence ID" value="CAI9121058.1"/>
    <property type="molecule type" value="Genomic_DNA"/>
</dbReference>
<dbReference type="NCBIfam" id="NF004846">
    <property type="entry name" value="PRK06197.1"/>
    <property type="match status" value="1"/>
</dbReference>
<evidence type="ECO:0000313" key="3">
    <source>
        <dbReference type="Proteomes" id="UP001176960"/>
    </source>
</evidence>